<dbReference type="RefSeq" id="WP_126551099.1">
    <property type="nucleotide sequence ID" value="NZ_BIFS01000001.1"/>
</dbReference>
<keyword evidence="2" id="KW-1185">Reference proteome</keyword>
<evidence type="ECO:0000313" key="2">
    <source>
        <dbReference type="Proteomes" id="UP000287188"/>
    </source>
</evidence>
<organism evidence="1 2">
    <name type="scientific">Dictyobacter kobayashii</name>
    <dbReference type="NCBI Taxonomy" id="2014872"/>
    <lineage>
        <taxon>Bacteria</taxon>
        <taxon>Bacillati</taxon>
        <taxon>Chloroflexota</taxon>
        <taxon>Ktedonobacteria</taxon>
        <taxon>Ktedonobacterales</taxon>
        <taxon>Dictyobacteraceae</taxon>
        <taxon>Dictyobacter</taxon>
    </lineage>
</organism>
<protein>
    <submittedName>
        <fullName evidence="1">Uncharacterized protein</fullName>
    </submittedName>
</protein>
<evidence type="ECO:0000313" key="1">
    <source>
        <dbReference type="EMBL" id="GCE19237.1"/>
    </source>
</evidence>
<name>A0A402AJD7_9CHLR</name>
<dbReference type="InterPro" id="IPR049457">
    <property type="entry name" value="Emfourin"/>
</dbReference>
<reference evidence="2" key="1">
    <citation type="submission" date="2018-12" db="EMBL/GenBank/DDBJ databases">
        <title>Tengunoibacter tsumagoiensis gen. nov., sp. nov., Dictyobacter kobayashii sp. nov., D. alpinus sp. nov., and D. joshuensis sp. nov. and description of Dictyobacteraceae fam. nov. within the order Ktedonobacterales isolated from Tengu-no-mugimeshi.</title>
        <authorList>
            <person name="Wang C.M."/>
            <person name="Zheng Y."/>
            <person name="Sakai Y."/>
            <person name="Toyoda A."/>
            <person name="Minakuchi Y."/>
            <person name="Abe K."/>
            <person name="Yokota A."/>
            <person name="Yabe S."/>
        </authorList>
    </citation>
    <scope>NUCLEOTIDE SEQUENCE [LARGE SCALE GENOMIC DNA]</scope>
    <source>
        <strain evidence="2">Uno11</strain>
    </source>
</reference>
<comment type="caution">
    <text evidence="1">The sequence shown here is derived from an EMBL/GenBank/DDBJ whole genome shotgun (WGS) entry which is preliminary data.</text>
</comment>
<dbReference type="EMBL" id="BIFS01000001">
    <property type="protein sequence ID" value="GCE19237.1"/>
    <property type="molecule type" value="Genomic_DNA"/>
</dbReference>
<proteinExistence type="predicted"/>
<accession>A0A402AJD7</accession>
<dbReference type="Proteomes" id="UP000287188">
    <property type="component" value="Unassembled WGS sequence"/>
</dbReference>
<gene>
    <name evidence="1" type="ORF">KDK_30370</name>
</gene>
<sequence length="101" mass="11084">MQIQVQTEGGLAYLPGLAAPKTLDSASLSPQDANKMQQLVQAANFFELPAVQDRPARGADYRTYHITVQEDHGKSHSIQVSDPVTNTQLQALLSFVQQHIL</sequence>
<dbReference type="Pfam" id="PF20242">
    <property type="entry name" value="Emfourin"/>
    <property type="match status" value="1"/>
</dbReference>
<dbReference type="OrthoDB" id="164747at2"/>
<dbReference type="AlphaFoldDB" id="A0A402AJD7"/>